<dbReference type="Proteomes" id="UP000663870">
    <property type="component" value="Unassembled WGS sequence"/>
</dbReference>
<dbReference type="Proteomes" id="UP000663854">
    <property type="component" value="Unassembled WGS sequence"/>
</dbReference>
<evidence type="ECO:0000313" key="3">
    <source>
        <dbReference type="EMBL" id="CAF1323054.1"/>
    </source>
</evidence>
<dbReference type="EMBL" id="CAJNOH010000719">
    <property type="protein sequence ID" value="CAF1110849.1"/>
    <property type="molecule type" value="Genomic_DNA"/>
</dbReference>
<comment type="caution">
    <text evidence="2">The sequence shown here is derived from an EMBL/GenBank/DDBJ whole genome shotgun (WGS) entry which is preliminary data.</text>
</comment>
<dbReference type="PROSITE" id="PS50181">
    <property type="entry name" value="FBOX"/>
    <property type="match status" value="1"/>
</dbReference>
<evidence type="ECO:0000313" key="5">
    <source>
        <dbReference type="Proteomes" id="UP000663870"/>
    </source>
</evidence>
<protein>
    <recommendedName>
        <fullName evidence="1">F-box domain-containing protein</fullName>
    </recommendedName>
</protein>
<evidence type="ECO:0000313" key="2">
    <source>
        <dbReference type="EMBL" id="CAF1110849.1"/>
    </source>
</evidence>
<feature type="domain" description="F-box" evidence="1">
    <location>
        <begin position="4"/>
        <end position="58"/>
    </location>
</feature>
<evidence type="ECO:0000259" key="1">
    <source>
        <dbReference type="PROSITE" id="PS50181"/>
    </source>
</evidence>
<dbReference type="EMBL" id="CAJNOL010001255">
    <property type="protein sequence ID" value="CAF1323054.1"/>
    <property type="molecule type" value="Genomic_DNA"/>
</dbReference>
<gene>
    <name evidence="3" type="ORF">JXQ802_LOCUS30648</name>
    <name evidence="2" type="ORF">PYM288_LOCUS20182</name>
</gene>
<reference evidence="2" key="1">
    <citation type="submission" date="2021-02" db="EMBL/GenBank/DDBJ databases">
        <authorList>
            <person name="Nowell W R."/>
        </authorList>
    </citation>
    <scope>NUCLEOTIDE SEQUENCE</scope>
</reference>
<evidence type="ECO:0000313" key="4">
    <source>
        <dbReference type="Proteomes" id="UP000663854"/>
    </source>
</evidence>
<dbReference type="InterPro" id="IPR001810">
    <property type="entry name" value="F-box_dom"/>
</dbReference>
<keyword evidence="5" id="KW-1185">Reference proteome</keyword>
<sequence length="628" mass="73891">MDKNTKFEDLPNEIFFEIFDHLDAFEIFTGFTLLNKRMSSILQLIPLHLVISSNYSRRQVNFISSHLTFHAQQVISIQIYDKICAYSSIMNLLFYRHNFINLKSCTLIANTFSTQHENVIKRIKTLNKLVTSTNHASKSYGLYETDEQTLTPTMLMQQLSIRSIELNYISTYWKILNYISIPSNLVSFKLCISGFGLKTSVYSILSFVRLCHTIRYLSITVSNGNQFANIDIDLLLPRDPINEDNLVILPHIKYFNLDILSTWKSLSIGSILICMPNLMHFYFHIVIQKTNCPFSRNLLYADKWRTMLEYNAPHLSKFEFDIRIYTKKYVNWNIIIDRWICNNQSRDVFVMLRTLNYRKYKTNLFMKIPVINIGAFTRWSTAPNNHHLFYSDIEKVSILITEETPLITLASPCFQQIKHLIVEISTIDPSMWITAPNIDECNKKLDNIVKQNVSYLSYFVQLSNVSQIEFGSTFDISRWRDAQFILQGCSNIIHLIIRTELLVSSEFINSTYLIPIFKQIKSIKSINKSIYFPSNLTLKLVQRFPLLTHSELQVYSFDDCTSIIEIFLSWLKNLSYLKIKYDRDTLRYNPFSYDYILEKRRQIYTNNSFHQEMIDMKNHKGTIEIWLS</sequence>
<name>A0A814PUV4_9BILA</name>
<accession>A0A814PUV4</accession>
<proteinExistence type="predicted"/>
<dbReference type="AlphaFoldDB" id="A0A814PUV4"/>
<organism evidence="2 4">
    <name type="scientific">Rotaria sordida</name>
    <dbReference type="NCBI Taxonomy" id="392033"/>
    <lineage>
        <taxon>Eukaryota</taxon>
        <taxon>Metazoa</taxon>
        <taxon>Spiralia</taxon>
        <taxon>Gnathifera</taxon>
        <taxon>Rotifera</taxon>
        <taxon>Eurotatoria</taxon>
        <taxon>Bdelloidea</taxon>
        <taxon>Philodinida</taxon>
        <taxon>Philodinidae</taxon>
        <taxon>Rotaria</taxon>
    </lineage>
</organism>